<dbReference type="Pfam" id="PF01497">
    <property type="entry name" value="Peripla_BP_2"/>
    <property type="match status" value="1"/>
</dbReference>
<dbReference type="PROSITE" id="PS50983">
    <property type="entry name" value="FE_B12_PBP"/>
    <property type="match status" value="1"/>
</dbReference>
<dbReference type="PANTHER" id="PTHR30535:SF34">
    <property type="entry name" value="MOLYBDATE-BINDING PROTEIN MOLA"/>
    <property type="match status" value="1"/>
</dbReference>
<feature type="domain" description="Fe/B12 periplasmic-binding" evidence="1">
    <location>
        <begin position="56"/>
        <end position="315"/>
    </location>
</feature>
<comment type="caution">
    <text evidence="2">The sequence shown here is derived from an EMBL/GenBank/DDBJ whole genome shotgun (WGS) entry which is preliminary data.</text>
</comment>
<dbReference type="InterPro" id="IPR050902">
    <property type="entry name" value="ABC_Transporter_SBP"/>
</dbReference>
<organism evidence="2 3">
    <name type="scientific">Victivallis vadensis</name>
    <dbReference type="NCBI Taxonomy" id="172901"/>
    <lineage>
        <taxon>Bacteria</taxon>
        <taxon>Pseudomonadati</taxon>
        <taxon>Lentisphaerota</taxon>
        <taxon>Lentisphaeria</taxon>
        <taxon>Victivallales</taxon>
        <taxon>Victivallaceae</taxon>
        <taxon>Victivallis</taxon>
    </lineage>
</organism>
<dbReference type="GO" id="GO:0071281">
    <property type="term" value="P:cellular response to iron ion"/>
    <property type="evidence" value="ECO:0007669"/>
    <property type="project" value="TreeGrafter"/>
</dbReference>
<dbReference type="PANTHER" id="PTHR30535">
    <property type="entry name" value="VITAMIN B12-BINDING PROTEIN"/>
    <property type="match status" value="1"/>
</dbReference>
<gene>
    <name evidence="2" type="ORF">C8D82_12931</name>
</gene>
<name>A0A2U1ANJ3_9BACT</name>
<evidence type="ECO:0000259" key="1">
    <source>
        <dbReference type="PROSITE" id="PS50983"/>
    </source>
</evidence>
<sequence length="319" mass="35583">MLGDGIEMRLLSFFCFFFTLCAVQAAASGIVSETAESIRYRQPDGLEVTLPKHPKRVVVGYGSLVPVWYCAGGTAVAIPEVQSKNALPEAARGLPTVGTFSTLNTEKVLELRPDLVVLINKLNSHLRLRKLLTAMKIPAFTVKYDNYRDFEALTDLFRRLNNTDPARCAAARQVTDSVNRIVAQARQYPAPRFTTVFAQAAGFRAETDLANTSCMLSMLGGKNTVPPSDGLRTGFSIEQLLLDNPDVIFVVMMGNNKALEKKFRHEIMSQKAWRELDAHRTGRVHFLPSDLYLYLAGPRFPEAFLHLAQLLYPGREFAR</sequence>
<dbReference type="Gene3D" id="3.40.50.1980">
    <property type="entry name" value="Nitrogenase molybdenum iron protein domain"/>
    <property type="match status" value="2"/>
</dbReference>
<evidence type="ECO:0000313" key="2">
    <source>
        <dbReference type="EMBL" id="PVY38009.1"/>
    </source>
</evidence>
<dbReference type="OrthoDB" id="9816357at2"/>
<dbReference type="EMBL" id="QEKH01000029">
    <property type="protein sequence ID" value="PVY38009.1"/>
    <property type="molecule type" value="Genomic_DNA"/>
</dbReference>
<evidence type="ECO:0000313" key="3">
    <source>
        <dbReference type="Proteomes" id="UP000245959"/>
    </source>
</evidence>
<dbReference type="InterPro" id="IPR002491">
    <property type="entry name" value="ABC_transptr_periplasmic_BD"/>
</dbReference>
<accession>A0A2U1ANJ3</accession>
<protein>
    <submittedName>
        <fullName evidence="2">ABC-type Fe3+-hydroxamate transport system substrate-binding protein</fullName>
    </submittedName>
</protein>
<proteinExistence type="predicted"/>
<dbReference type="SUPFAM" id="SSF53807">
    <property type="entry name" value="Helical backbone' metal receptor"/>
    <property type="match status" value="1"/>
</dbReference>
<reference evidence="2 3" key="1">
    <citation type="submission" date="2018-04" db="EMBL/GenBank/DDBJ databases">
        <title>Genomic Encyclopedia of Type Strains, Phase IV (KMG-IV): sequencing the most valuable type-strain genomes for metagenomic binning, comparative biology and taxonomic classification.</title>
        <authorList>
            <person name="Goeker M."/>
        </authorList>
    </citation>
    <scope>NUCLEOTIDE SEQUENCE [LARGE SCALE GENOMIC DNA]</scope>
    <source>
        <strain evidence="2 3">DSM 14823</strain>
    </source>
</reference>
<dbReference type="AlphaFoldDB" id="A0A2U1ANJ3"/>
<keyword evidence="3" id="KW-1185">Reference proteome</keyword>
<dbReference type="Proteomes" id="UP000245959">
    <property type="component" value="Unassembled WGS sequence"/>
</dbReference>